<dbReference type="Pfam" id="PF13302">
    <property type="entry name" value="Acetyltransf_3"/>
    <property type="match status" value="1"/>
</dbReference>
<dbReference type="PANTHER" id="PTHR43328">
    <property type="entry name" value="ACETYLTRANSFERASE-RELATED"/>
    <property type="match status" value="1"/>
</dbReference>
<dbReference type="InterPro" id="IPR000182">
    <property type="entry name" value="GNAT_dom"/>
</dbReference>
<dbReference type="STRING" id="54914.AV540_05665"/>
<dbReference type="EMBL" id="BJMH01000009">
    <property type="protein sequence ID" value="GEB32821.1"/>
    <property type="molecule type" value="Genomic_DNA"/>
</dbReference>
<dbReference type="SUPFAM" id="SSF55729">
    <property type="entry name" value="Acyl-CoA N-acyltransferases (Nat)"/>
    <property type="match status" value="1"/>
</dbReference>
<name>A0A4Y3PR62_BREPA</name>
<gene>
    <name evidence="2" type="ORF">BPA01_24010</name>
</gene>
<feature type="domain" description="N-acetyltransferase" evidence="1">
    <location>
        <begin position="5"/>
        <end position="159"/>
    </location>
</feature>
<dbReference type="Proteomes" id="UP000316882">
    <property type="component" value="Unassembled WGS sequence"/>
</dbReference>
<dbReference type="Gene3D" id="3.40.630.30">
    <property type="match status" value="1"/>
</dbReference>
<protein>
    <submittedName>
        <fullName evidence="2">N-acetyltransferase</fullName>
    </submittedName>
</protein>
<keyword evidence="2" id="KW-0808">Transferase</keyword>
<evidence type="ECO:0000313" key="2">
    <source>
        <dbReference type="EMBL" id="GEB32821.1"/>
    </source>
</evidence>
<dbReference type="PROSITE" id="PS51186">
    <property type="entry name" value="GNAT"/>
    <property type="match status" value="1"/>
</dbReference>
<dbReference type="GO" id="GO:0016747">
    <property type="term" value="F:acyltransferase activity, transferring groups other than amino-acyl groups"/>
    <property type="evidence" value="ECO:0007669"/>
    <property type="project" value="InterPro"/>
</dbReference>
<evidence type="ECO:0000313" key="3">
    <source>
        <dbReference type="Proteomes" id="UP000316882"/>
    </source>
</evidence>
<comment type="caution">
    <text evidence="2">The sequence shown here is derived from an EMBL/GenBank/DDBJ whole genome shotgun (WGS) entry which is preliminary data.</text>
</comment>
<proteinExistence type="predicted"/>
<reference evidence="2 3" key="1">
    <citation type="submission" date="2019-06" db="EMBL/GenBank/DDBJ databases">
        <title>Whole genome shotgun sequence of Brevibacillus parabrevis NBRC 12334.</title>
        <authorList>
            <person name="Hosoyama A."/>
            <person name="Uohara A."/>
            <person name="Ohji S."/>
            <person name="Ichikawa N."/>
        </authorList>
    </citation>
    <scope>NUCLEOTIDE SEQUENCE [LARGE SCALE GENOMIC DNA]</scope>
    <source>
        <strain evidence="2 3">NBRC 12334</strain>
    </source>
</reference>
<dbReference type="AlphaFoldDB" id="A0A4Y3PR62"/>
<evidence type="ECO:0000259" key="1">
    <source>
        <dbReference type="PROSITE" id="PS51186"/>
    </source>
</evidence>
<dbReference type="InterPro" id="IPR016181">
    <property type="entry name" value="Acyl_CoA_acyltransferase"/>
</dbReference>
<organism evidence="2 3">
    <name type="scientific">Brevibacillus parabrevis</name>
    <dbReference type="NCBI Taxonomy" id="54914"/>
    <lineage>
        <taxon>Bacteria</taxon>
        <taxon>Bacillati</taxon>
        <taxon>Bacillota</taxon>
        <taxon>Bacilli</taxon>
        <taxon>Bacillales</taxon>
        <taxon>Paenibacillaceae</taxon>
        <taxon>Brevibacillus</taxon>
    </lineage>
</organism>
<keyword evidence="3" id="KW-1185">Reference proteome</keyword>
<dbReference type="PANTHER" id="PTHR43328:SF1">
    <property type="entry name" value="N-ACETYLTRANSFERASE DOMAIN-CONTAINING PROTEIN"/>
    <property type="match status" value="1"/>
</dbReference>
<sequence>MLENVRLRPTTAEDLPILFEQQLDPEANHMAAFTAKDPSDRQAFTAHWNKILADDSIEKMTVLADGQIAGYIVFFEQFGSPSVGYWLGKPFWGKGIATQALTAFLALLPVRPVYARVAKDNVGSIRVLHKCGFRQAGEDAGFSNARGCDVEELIMVREG</sequence>
<accession>A0A4Y3PR62</accession>